<comment type="caution">
    <text evidence="4">The sequence shown here is derived from an EMBL/GenBank/DDBJ whole genome shotgun (WGS) entry which is preliminary data.</text>
</comment>
<proteinExistence type="predicted"/>
<name>A0A3M3ZDD0_9PSED</name>
<dbReference type="SUPFAM" id="SSF53756">
    <property type="entry name" value="UDP-Glycosyltransferase/glycogen phosphorylase"/>
    <property type="match status" value="1"/>
</dbReference>
<dbReference type="Pfam" id="PF13439">
    <property type="entry name" value="Glyco_transf_4"/>
    <property type="match status" value="1"/>
</dbReference>
<dbReference type="PANTHER" id="PTHR46401:SF2">
    <property type="entry name" value="GLYCOSYLTRANSFERASE WBBK-RELATED"/>
    <property type="match status" value="1"/>
</dbReference>
<dbReference type="PANTHER" id="PTHR46401">
    <property type="entry name" value="GLYCOSYLTRANSFERASE WBBK-RELATED"/>
    <property type="match status" value="1"/>
</dbReference>
<dbReference type="GO" id="GO:0016757">
    <property type="term" value="F:glycosyltransferase activity"/>
    <property type="evidence" value="ECO:0007669"/>
    <property type="project" value="InterPro"/>
</dbReference>
<feature type="domain" description="Glycosyl transferase family 1" evidence="2">
    <location>
        <begin position="213"/>
        <end position="368"/>
    </location>
</feature>
<reference evidence="4 5" key="1">
    <citation type="submission" date="2018-08" db="EMBL/GenBank/DDBJ databases">
        <title>Recombination of ecologically and evolutionarily significant loci maintains genetic cohesion in the Pseudomonas syringae species complex.</title>
        <authorList>
            <person name="Dillon M."/>
            <person name="Thakur S."/>
            <person name="Almeida R.N.D."/>
            <person name="Weir B.S."/>
            <person name="Guttman D.S."/>
        </authorList>
    </citation>
    <scope>NUCLEOTIDE SEQUENCE [LARGE SCALE GENOMIC DNA]</scope>
    <source>
        <strain evidence="4 5">ICMP 8902</strain>
    </source>
</reference>
<gene>
    <name evidence="4" type="ORF">ALQ33_03793</name>
</gene>
<dbReference type="CDD" id="cd03809">
    <property type="entry name" value="GT4_MtfB-like"/>
    <property type="match status" value="1"/>
</dbReference>
<keyword evidence="1 4" id="KW-0808">Transferase</keyword>
<sequence>MNSSAIDRNRERQNMKIGLSCTVWANGERAGHLDGIGIYSSALWQSLNRLSQTDDIRLKPYAFGKNLPALPCGVPESLARDYRIHAVLSGVLKLPLHNSAAIARDVELFHATDHHIPLIRGVPVVATIMDVIPVIYPEWIKQDLKRLKSWLFTTSIERADHIITISEYSKQDMVRHLGIAPERISVTPLGVDPAYFERIEIAERDAVLARHSLKPGFFLVVGTLQPRKNLQRVLEAFQQLPPEVRKAHPLVIVGRDGWSNEELLPQLNALEQRGEGRWLSYLPQKDVFSLLQSAGALVFASLYEGFGLPAIEAFAAQCPLIASNNSSLPEVTGDAAWAVDPHSVESISKAMRDVLDQPEERERKVQRGLERARRFDWDTCAQNTLEVYRKVLTNWR</sequence>
<dbReference type="AlphaFoldDB" id="A0A3M3ZDD0"/>
<dbReference type="InterPro" id="IPR028098">
    <property type="entry name" value="Glyco_trans_4-like_N"/>
</dbReference>
<accession>A0A3M3ZDD0</accession>
<evidence type="ECO:0000259" key="3">
    <source>
        <dbReference type="Pfam" id="PF13439"/>
    </source>
</evidence>
<dbReference type="EMBL" id="RBQB01000107">
    <property type="protein sequence ID" value="RMO92656.1"/>
    <property type="molecule type" value="Genomic_DNA"/>
</dbReference>
<dbReference type="InterPro" id="IPR001296">
    <property type="entry name" value="Glyco_trans_1"/>
</dbReference>
<evidence type="ECO:0000256" key="1">
    <source>
        <dbReference type="ARBA" id="ARBA00022679"/>
    </source>
</evidence>
<evidence type="ECO:0000313" key="4">
    <source>
        <dbReference type="EMBL" id="RMO92656.1"/>
    </source>
</evidence>
<dbReference type="Gene3D" id="3.40.50.2000">
    <property type="entry name" value="Glycogen Phosphorylase B"/>
    <property type="match status" value="2"/>
</dbReference>
<feature type="domain" description="Glycosyltransferase subfamily 4-like N-terminal" evidence="3">
    <location>
        <begin position="105"/>
        <end position="194"/>
    </location>
</feature>
<dbReference type="Pfam" id="PF00534">
    <property type="entry name" value="Glycos_transf_1"/>
    <property type="match status" value="1"/>
</dbReference>
<evidence type="ECO:0000259" key="2">
    <source>
        <dbReference type="Pfam" id="PF00534"/>
    </source>
</evidence>
<dbReference type="FunFam" id="3.40.50.2000:FF:000119">
    <property type="entry name" value="Glycosyl transferase group 1"/>
    <property type="match status" value="1"/>
</dbReference>
<evidence type="ECO:0000313" key="5">
    <source>
        <dbReference type="Proteomes" id="UP000279372"/>
    </source>
</evidence>
<dbReference type="GO" id="GO:0009103">
    <property type="term" value="P:lipopolysaccharide biosynthetic process"/>
    <property type="evidence" value="ECO:0007669"/>
    <property type="project" value="TreeGrafter"/>
</dbReference>
<dbReference type="Proteomes" id="UP000279372">
    <property type="component" value="Unassembled WGS sequence"/>
</dbReference>
<organism evidence="4 5">
    <name type="scientific">Pseudomonas syringae pv. philadelphi</name>
    <dbReference type="NCBI Taxonomy" id="251706"/>
    <lineage>
        <taxon>Bacteria</taxon>
        <taxon>Pseudomonadati</taxon>
        <taxon>Pseudomonadota</taxon>
        <taxon>Gammaproteobacteria</taxon>
        <taxon>Pseudomonadales</taxon>
        <taxon>Pseudomonadaceae</taxon>
        <taxon>Pseudomonas</taxon>
    </lineage>
</organism>
<protein>
    <submittedName>
        <fullName evidence="4">Glycosyl transferase, group 1 protein</fullName>
    </submittedName>
</protein>